<keyword evidence="3 4" id="KW-0862">Zinc</keyword>
<gene>
    <name evidence="8" type="ORF">H4219_004009</name>
</gene>
<accession>A0A9W7ZTH9</accession>
<reference evidence="8" key="1">
    <citation type="submission" date="2022-07" db="EMBL/GenBank/DDBJ databases">
        <title>Phylogenomic reconstructions and comparative analyses of Kickxellomycotina fungi.</title>
        <authorList>
            <person name="Reynolds N.K."/>
            <person name="Stajich J.E."/>
            <person name="Barry K."/>
            <person name="Grigoriev I.V."/>
            <person name="Crous P."/>
            <person name="Smith M.E."/>
        </authorList>
    </citation>
    <scope>NUCLEOTIDE SEQUENCE</scope>
    <source>
        <strain evidence="8">NBRC 100468</strain>
    </source>
</reference>
<evidence type="ECO:0000313" key="8">
    <source>
        <dbReference type="EMBL" id="KAJ1916020.1"/>
    </source>
</evidence>
<dbReference type="InterPro" id="IPR036855">
    <property type="entry name" value="Znf_CCCH_sf"/>
</dbReference>
<evidence type="ECO:0000259" key="7">
    <source>
        <dbReference type="PROSITE" id="PS50828"/>
    </source>
</evidence>
<keyword evidence="1 4" id="KW-0479">Metal-binding</keyword>
<organism evidence="8 9">
    <name type="scientific">Mycoemilia scoparia</name>
    <dbReference type="NCBI Taxonomy" id="417184"/>
    <lineage>
        <taxon>Eukaryota</taxon>
        <taxon>Fungi</taxon>
        <taxon>Fungi incertae sedis</taxon>
        <taxon>Zoopagomycota</taxon>
        <taxon>Kickxellomycotina</taxon>
        <taxon>Kickxellomycetes</taxon>
        <taxon>Kickxellales</taxon>
        <taxon>Kickxellaceae</taxon>
        <taxon>Mycoemilia</taxon>
    </lineage>
</organism>
<feature type="domain" description="C3H1-type" evidence="6">
    <location>
        <begin position="255"/>
        <end position="282"/>
    </location>
</feature>
<dbReference type="SUPFAM" id="SSF160443">
    <property type="entry name" value="SMR domain-like"/>
    <property type="match status" value="1"/>
</dbReference>
<keyword evidence="9" id="KW-1185">Reference proteome</keyword>
<dbReference type="AlphaFoldDB" id="A0A9W7ZTH9"/>
<protein>
    <submittedName>
        <fullName evidence="8">Uncharacterized protein</fullName>
    </submittedName>
</protein>
<name>A0A9W7ZTH9_9FUNG</name>
<feature type="region of interest" description="Disordered" evidence="5">
    <location>
        <begin position="132"/>
        <end position="152"/>
    </location>
</feature>
<dbReference type="PROSITE" id="PS50828">
    <property type="entry name" value="SMR"/>
    <property type="match status" value="1"/>
</dbReference>
<dbReference type="EMBL" id="JANBPU010000119">
    <property type="protein sequence ID" value="KAJ1916020.1"/>
    <property type="molecule type" value="Genomic_DNA"/>
</dbReference>
<sequence>MSDSLSTLAQHLNDLSLDSSHEATLYVQKTLNNWFFNIDEKKYRLMKRLGTDSSIPEAGLSRAIDRLLRIDDYTQCAPDSTICGADEDQCPTPTSPLPILPEIRISSLPSETSDRASPITQVSYQSDLKKRDERYYSDHSNSPQKKEHRRKRKLSLKVDIAAIANSNMFDLNGAAIYPSFLERTFASIDLCVVYALLEKMNYNAIETVRRLLSFDPNPTLSLVKEIEESGAKKAGWCYSHFKGQCTRKDCWYSHDLDTIICRHWFKGHCSIGDSCKFAHQWPSQVIREIRNHKNYDPENGVITIPSSLKVPPAYGSGSRGPSLDPLSVQSIENEFPLLSPTTITNIDTISNFQGPKYNDAAKSLDFRKGFSSGGPRASIKIKGSRIYKTSSYEQRTFPPFPQSPPIFPSGAILTKRYRELRKPAWDQEKVRDRAESKFREAINKGDRAAQKYYIDQKNEAHNKATKLHRQAAQTMFYERNKNIDPETMCKDEELYIDLHGLHRDEARHYLNIIFGSFSGIKTHSWVVTGAGNHSKKEKSKLFPAVIEYCHKSGLRYRHYKSKGREGIICVLIK</sequence>
<dbReference type="Gene3D" id="3.30.1370.110">
    <property type="match status" value="1"/>
</dbReference>
<proteinExistence type="predicted"/>
<evidence type="ECO:0000256" key="4">
    <source>
        <dbReference type="PROSITE-ProRule" id="PRU00723"/>
    </source>
</evidence>
<feature type="zinc finger region" description="C3H1-type" evidence="4">
    <location>
        <begin position="255"/>
        <end position="282"/>
    </location>
</feature>
<dbReference type="InterPro" id="IPR002625">
    <property type="entry name" value="Smr_dom"/>
</dbReference>
<dbReference type="SUPFAM" id="SSF90229">
    <property type="entry name" value="CCCH zinc finger"/>
    <property type="match status" value="1"/>
</dbReference>
<dbReference type="PROSITE" id="PS50103">
    <property type="entry name" value="ZF_C3H1"/>
    <property type="match status" value="1"/>
</dbReference>
<dbReference type="SMART" id="SM00463">
    <property type="entry name" value="SMR"/>
    <property type="match status" value="1"/>
</dbReference>
<dbReference type="PANTHER" id="PTHR47417">
    <property type="entry name" value="SMR DOMAIN-CONTAINING PROTEIN YPL199C"/>
    <property type="match status" value="1"/>
</dbReference>
<dbReference type="InterPro" id="IPR053020">
    <property type="entry name" value="Smr_domain_protein"/>
</dbReference>
<evidence type="ECO:0000256" key="2">
    <source>
        <dbReference type="ARBA" id="ARBA00022771"/>
    </source>
</evidence>
<comment type="caution">
    <text evidence="8">The sequence shown here is derived from an EMBL/GenBank/DDBJ whole genome shotgun (WGS) entry which is preliminary data.</text>
</comment>
<evidence type="ECO:0000256" key="1">
    <source>
        <dbReference type="ARBA" id="ARBA00022723"/>
    </source>
</evidence>
<evidence type="ECO:0000313" key="9">
    <source>
        <dbReference type="Proteomes" id="UP001150538"/>
    </source>
</evidence>
<dbReference type="Pfam" id="PF00642">
    <property type="entry name" value="zf-CCCH"/>
    <property type="match status" value="1"/>
</dbReference>
<dbReference type="OrthoDB" id="3231855at2759"/>
<dbReference type="GO" id="GO:0008270">
    <property type="term" value="F:zinc ion binding"/>
    <property type="evidence" value="ECO:0007669"/>
    <property type="project" value="UniProtKB-KW"/>
</dbReference>
<dbReference type="PANTHER" id="PTHR47417:SF1">
    <property type="entry name" value="SMR DOMAIN-CONTAINING PROTEIN YPL199C"/>
    <property type="match status" value="1"/>
</dbReference>
<keyword evidence="2 4" id="KW-0863">Zinc-finger</keyword>
<feature type="domain" description="Smr" evidence="7">
    <location>
        <begin position="496"/>
        <end position="573"/>
    </location>
</feature>
<dbReference type="InterPro" id="IPR036063">
    <property type="entry name" value="Smr_dom_sf"/>
</dbReference>
<evidence type="ECO:0000256" key="3">
    <source>
        <dbReference type="ARBA" id="ARBA00022833"/>
    </source>
</evidence>
<dbReference type="InterPro" id="IPR000571">
    <property type="entry name" value="Znf_CCCH"/>
</dbReference>
<dbReference type="Gene3D" id="4.10.1000.10">
    <property type="entry name" value="Zinc finger, CCCH-type"/>
    <property type="match status" value="1"/>
</dbReference>
<dbReference type="Proteomes" id="UP001150538">
    <property type="component" value="Unassembled WGS sequence"/>
</dbReference>
<evidence type="ECO:0000256" key="5">
    <source>
        <dbReference type="SAM" id="MobiDB-lite"/>
    </source>
</evidence>
<evidence type="ECO:0000259" key="6">
    <source>
        <dbReference type="PROSITE" id="PS50103"/>
    </source>
</evidence>